<dbReference type="PROSITE" id="PS51760">
    <property type="entry name" value="GH10_2"/>
    <property type="match status" value="1"/>
</dbReference>
<evidence type="ECO:0000256" key="5">
    <source>
        <dbReference type="ARBA" id="ARBA00022729"/>
    </source>
</evidence>
<keyword evidence="6" id="KW-0677">Repeat</keyword>
<evidence type="ECO:0000256" key="9">
    <source>
        <dbReference type="ARBA" id="ARBA00023295"/>
    </source>
</evidence>
<evidence type="ECO:0000256" key="4">
    <source>
        <dbReference type="ARBA" id="ARBA00022651"/>
    </source>
</evidence>
<evidence type="ECO:0000313" key="12">
    <source>
        <dbReference type="EMBL" id="MDI9861798.1"/>
    </source>
</evidence>
<dbReference type="SUPFAM" id="SSF49785">
    <property type="entry name" value="Galactose-binding domain-like"/>
    <property type="match status" value="2"/>
</dbReference>
<dbReference type="EC" id="3.2.1.8" evidence="3"/>
<sequence>MNKLYQIALGFTSIILASCTKYEPLEFATTKPESVALQENIDAYPALKSYINRTSNPNFKFGVALSLNDYVNKGVMYRLANKNFDEIALGYEMKHGAVVQSNGSLALDNVSKLLAAAKEAGTTVYGHTLCWHANQNASYLNSLIAPMLVTAPSFPNDLNTNPLNNNLFTGWNQVNSGAGISIANNAGMGAGTKAIKLSASATSSSATALQLTSPSITVVPGHKYEVVCYIKSDVAGEGRISFEGLSNNTPSIDWTKSGKASTTFTTGISWKEIRFQISEFTGNSIKLNFDLGYKPNVNYYIDINNLYVYDTQGTPVVTNLVANGDFESGSGWGGWGGSSSRGVTADGLGYNNKGKAFFVTNPAKSANYWDVQTLYDLGKSLNNGESYVLSFWVKGTAEGIIRPELQSPSYTSNGYGQVPVTKEWKLIELTTTVSGTDKSRLVFSYGEFGGTVYIDNVVLKSTKASGGAVTLAEKTATEKTSLIGTALDTWMSGIMGVSKSYVKAWDVVNEPMDDGKPYELKTAIGRTTISSDEFFWQDYLGKDYAVTAFQLARKYGNPDDKLFINDYNLEYSLDKCKGIIAYTNYIESKGAKVDGIGTQMHISITSDKTKIAEMFKLLAASGKLIKISELDIGLGGVKTANATKEQYQAQAEMYKYVIDKYFELIPAAQRYGITIWSPLDSPANSSWRADEPIGLWNGQYVRKLAYSYVADAIKANTSK</sequence>
<protein>
    <recommendedName>
        <fullName evidence="3">endo-1,4-beta-xylanase</fullName>
        <ecNumber evidence="3">3.2.1.8</ecNumber>
    </recommendedName>
</protein>
<keyword evidence="4" id="KW-0858">Xylan degradation</keyword>
<dbReference type="SMART" id="SM00633">
    <property type="entry name" value="Glyco_10"/>
    <property type="match status" value="1"/>
</dbReference>
<keyword evidence="9" id="KW-0326">Glycosidase</keyword>
<reference evidence="12 13" key="1">
    <citation type="submission" date="2023-05" db="EMBL/GenBank/DDBJ databases">
        <title>Novel species of genus Flectobacillus isolated from stream in China.</title>
        <authorList>
            <person name="Lu H."/>
        </authorList>
    </citation>
    <scope>NUCLEOTIDE SEQUENCE [LARGE SCALE GENOMIC DNA]</scope>
    <source>
        <strain evidence="12 13">KCTC 42575</strain>
    </source>
</reference>
<comment type="similarity">
    <text evidence="2">Belongs to the glycosyl hydrolase 10 (cellulase F) family.</text>
</comment>
<dbReference type="InterPro" id="IPR044846">
    <property type="entry name" value="GH10"/>
</dbReference>
<evidence type="ECO:0000256" key="1">
    <source>
        <dbReference type="ARBA" id="ARBA00000681"/>
    </source>
</evidence>
<evidence type="ECO:0000256" key="6">
    <source>
        <dbReference type="ARBA" id="ARBA00022737"/>
    </source>
</evidence>
<organism evidence="12 13">
    <name type="scientific">Flectobacillus roseus</name>
    <dbReference type="NCBI Taxonomy" id="502259"/>
    <lineage>
        <taxon>Bacteria</taxon>
        <taxon>Pseudomonadati</taxon>
        <taxon>Bacteroidota</taxon>
        <taxon>Cytophagia</taxon>
        <taxon>Cytophagales</taxon>
        <taxon>Flectobacillaceae</taxon>
        <taxon>Flectobacillus</taxon>
    </lineage>
</organism>
<dbReference type="SUPFAM" id="SSF51445">
    <property type="entry name" value="(Trans)glycosidases"/>
    <property type="match status" value="1"/>
</dbReference>
<keyword evidence="13" id="KW-1185">Reference proteome</keyword>
<dbReference type="PANTHER" id="PTHR31490:SF88">
    <property type="entry name" value="BETA-XYLANASE"/>
    <property type="match status" value="1"/>
</dbReference>
<dbReference type="PROSITE" id="PS51257">
    <property type="entry name" value="PROKAR_LIPOPROTEIN"/>
    <property type="match status" value="1"/>
</dbReference>
<keyword evidence="7" id="KW-0378">Hydrolase</keyword>
<dbReference type="InterPro" id="IPR003305">
    <property type="entry name" value="CenC_carb-bd"/>
</dbReference>
<comment type="caution">
    <text evidence="12">The sequence shown here is derived from an EMBL/GenBank/DDBJ whole genome shotgun (WGS) entry which is preliminary data.</text>
</comment>
<dbReference type="InterPro" id="IPR008979">
    <property type="entry name" value="Galactose-bd-like_sf"/>
</dbReference>
<dbReference type="InterPro" id="IPR001000">
    <property type="entry name" value="GH10_dom"/>
</dbReference>
<gene>
    <name evidence="12" type="ORF">QM524_21435</name>
</gene>
<dbReference type="Pfam" id="PF02018">
    <property type="entry name" value="CBM_4_9"/>
    <property type="match status" value="1"/>
</dbReference>
<dbReference type="Gene3D" id="3.20.20.80">
    <property type="entry name" value="Glycosidases"/>
    <property type="match status" value="2"/>
</dbReference>
<dbReference type="RefSeq" id="WP_283346154.1">
    <property type="nucleotide sequence ID" value="NZ_JASHIF010000022.1"/>
</dbReference>
<evidence type="ECO:0000256" key="8">
    <source>
        <dbReference type="ARBA" id="ARBA00023277"/>
    </source>
</evidence>
<name>A0ABT6YDX9_9BACT</name>
<evidence type="ECO:0000256" key="2">
    <source>
        <dbReference type="ARBA" id="ARBA00007495"/>
    </source>
</evidence>
<proteinExistence type="inferred from homology"/>
<comment type="catalytic activity">
    <reaction evidence="1">
        <text>Endohydrolysis of (1-&gt;4)-beta-D-xylosidic linkages in xylans.</text>
        <dbReference type="EC" id="3.2.1.8"/>
    </reaction>
</comment>
<keyword evidence="10" id="KW-0624">Polysaccharide degradation</keyword>
<evidence type="ECO:0000256" key="10">
    <source>
        <dbReference type="ARBA" id="ARBA00023326"/>
    </source>
</evidence>
<dbReference type="EMBL" id="JASHIF010000022">
    <property type="protein sequence ID" value="MDI9861798.1"/>
    <property type="molecule type" value="Genomic_DNA"/>
</dbReference>
<accession>A0ABT6YDX9</accession>
<dbReference type="Gene3D" id="2.60.120.260">
    <property type="entry name" value="Galactose-binding domain-like"/>
    <property type="match status" value="2"/>
</dbReference>
<keyword evidence="8" id="KW-0119">Carbohydrate metabolism</keyword>
<dbReference type="InterPro" id="IPR017853">
    <property type="entry name" value="GH"/>
</dbReference>
<feature type="domain" description="GH10" evidence="11">
    <location>
        <begin position="423"/>
        <end position="712"/>
    </location>
</feature>
<dbReference type="Proteomes" id="UP001236507">
    <property type="component" value="Unassembled WGS sequence"/>
</dbReference>
<keyword evidence="5" id="KW-0732">Signal</keyword>
<evidence type="ECO:0000256" key="7">
    <source>
        <dbReference type="ARBA" id="ARBA00022801"/>
    </source>
</evidence>
<dbReference type="PANTHER" id="PTHR31490">
    <property type="entry name" value="GLYCOSYL HYDROLASE"/>
    <property type="match status" value="1"/>
</dbReference>
<evidence type="ECO:0000256" key="3">
    <source>
        <dbReference type="ARBA" id="ARBA00012590"/>
    </source>
</evidence>
<dbReference type="Pfam" id="PF00331">
    <property type="entry name" value="Glyco_hydro_10"/>
    <property type="match status" value="2"/>
</dbReference>
<evidence type="ECO:0000313" key="13">
    <source>
        <dbReference type="Proteomes" id="UP001236507"/>
    </source>
</evidence>
<evidence type="ECO:0000259" key="11">
    <source>
        <dbReference type="PROSITE" id="PS51760"/>
    </source>
</evidence>